<evidence type="ECO:0000256" key="3">
    <source>
        <dbReference type="ARBA" id="ARBA00023004"/>
    </source>
</evidence>
<feature type="region of interest" description="Disordered" evidence="5">
    <location>
        <begin position="45"/>
        <end position="67"/>
    </location>
</feature>
<keyword evidence="3" id="KW-0408">Iron</keyword>
<evidence type="ECO:0000256" key="4">
    <source>
        <dbReference type="ARBA" id="ARBA00023014"/>
    </source>
</evidence>
<dbReference type="GO" id="GO:0006089">
    <property type="term" value="P:lactate metabolic process"/>
    <property type="evidence" value="ECO:0007669"/>
    <property type="project" value="InterPro"/>
</dbReference>
<evidence type="ECO:0000256" key="5">
    <source>
        <dbReference type="SAM" id="MobiDB-lite"/>
    </source>
</evidence>
<dbReference type="InterPro" id="IPR003741">
    <property type="entry name" value="LUD_dom"/>
</dbReference>
<dbReference type="Proteomes" id="UP000237846">
    <property type="component" value="Unassembled WGS sequence"/>
</dbReference>
<comment type="caution">
    <text evidence="7">The sequence shown here is derived from an EMBL/GenBank/DDBJ whole genome shotgun (WGS) entry which is preliminary data.</text>
</comment>
<keyword evidence="4" id="KW-0411">Iron-sulfur</keyword>
<keyword evidence="8" id="KW-1185">Reference proteome</keyword>
<sequence length="509" mass="54693">MSRAPHESAALTGRERVPLTRPGWAAGERQEHRRPLPLVAAEAVARPEARRSGARLADRSRDWHRGGWPEPMAGLRERAAAIRRETLADLEGYLAALTERITEHGGTVHRAATAADAAAAVRRIAAGAGARLVVKSKSMVTEEIELNRALEADGVEVVETDLGEYIVQLGDERPSHIIAPAVHLGREDVADRFEALAGRRLDRDAAALASFARGRLREDFRRADMGVTGVNFAVAETGTLVTVTNEGNARMVTSQPRVHVAVMTLEKVIPRMADLGTLIPLLSYAGTRQPVTVYQSMVTGPRREGETDGPEELHVVILDNGRSRIARGKYAEVLACIRCGACQTACPVFRTLGGGHAYGATYGGPIGAVLSPLLGEHPADAGLPFLSSLCGACGDVCPVKIPLPDMLVDLRADHAERAAPAALAARAGWRAWAAAWSSGRGYALSVAAARLGSRLLPRRLLAALPGPQRRWARGRTLPDLREAGRFRRTLRALRPRREGPADRPEEVGP</sequence>
<feature type="domain" description="4Fe-4S ferredoxin-type" evidence="6">
    <location>
        <begin position="326"/>
        <end position="357"/>
    </location>
</feature>
<dbReference type="Pfam" id="PF02589">
    <property type="entry name" value="LUD_dom"/>
    <property type="match status" value="1"/>
</dbReference>
<evidence type="ECO:0000313" key="8">
    <source>
        <dbReference type="Proteomes" id="UP000237846"/>
    </source>
</evidence>
<dbReference type="OrthoDB" id="9782337at2"/>
<keyword evidence="1" id="KW-0004">4Fe-4S</keyword>
<gene>
    <name evidence="7" type="ORF">CLV72_101829</name>
</gene>
<dbReference type="GO" id="GO:0046872">
    <property type="term" value="F:metal ion binding"/>
    <property type="evidence" value="ECO:0007669"/>
    <property type="project" value="UniProtKB-KW"/>
</dbReference>
<dbReference type="InterPro" id="IPR037171">
    <property type="entry name" value="NagB/RpiA_transferase-like"/>
</dbReference>
<organism evidence="7 8">
    <name type="scientific">Allonocardiopsis opalescens</name>
    <dbReference type="NCBI Taxonomy" id="1144618"/>
    <lineage>
        <taxon>Bacteria</taxon>
        <taxon>Bacillati</taxon>
        <taxon>Actinomycetota</taxon>
        <taxon>Actinomycetes</taxon>
        <taxon>Streptosporangiales</taxon>
        <taxon>Allonocardiopsis</taxon>
    </lineage>
</organism>
<evidence type="ECO:0000259" key="6">
    <source>
        <dbReference type="PROSITE" id="PS51379"/>
    </source>
</evidence>
<evidence type="ECO:0000313" key="7">
    <source>
        <dbReference type="EMBL" id="PRY02228.1"/>
    </source>
</evidence>
<dbReference type="PANTHER" id="PTHR47153:SF2">
    <property type="entry name" value="LACTATE UTILIZATION PROTEIN B"/>
    <property type="match status" value="1"/>
</dbReference>
<accession>A0A2T0QE89</accession>
<dbReference type="EMBL" id="PVZC01000001">
    <property type="protein sequence ID" value="PRY02228.1"/>
    <property type="molecule type" value="Genomic_DNA"/>
</dbReference>
<evidence type="ECO:0000256" key="1">
    <source>
        <dbReference type="ARBA" id="ARBA00022485"/>
    </source>
</evidence>
<dbReference type="RefSeq" id="WP_106239406.1">
    <property type="nucleotide sequence ID" value="NZ_PVZC01000001.1"/>
</dbReference>
<name>A0A2T0QE89_9ACTN</name>
<dbReference type="SUPFAM" id="SSF100950">
    <property type="entry name" value="NagB/RpiA/CoA transferase-like"/>
    <property type="match status" value="1"/>
</dbReference>
<dbReference type="GO" id="GO:0051539">
    <property type="term" value="F:4 iron, 4 sulfur cluster binding"/>
    <property type="evidence" value="ECO:0007669"/>
    <property type="project" value="UniProtKB-KW"/>
</dbReference>
<dbReference type="InterPro" id="IPR017896">
    <property type="entry name" value="4Fe4S_Fe-S-bd"/>
</dbReference>
<protein>
    <submittedName>
        <fullName evidence="7">L-lactate dehydrogenase complex protein LldF</fullName>
    </submittedName>
</protein>
<dbReference type="Gene3D" id="3.40.50.10420">
    <property type="entry name" value="NagB/RpiA/CoA transferase-like"/>
    <property type="match status" value="1"/>
</dbReference>
<dbReference type="AlphaFoldDB" id="A0A2T0QE89"/>
<dbReference type="PANTHER" id="PTHR47153">
    <property type="entry name" value="LACTATE UTILIZATION PROTEIN B"/>
    <property type="match status" value="1"/>
</dbReference>
<feature type="region of interest" description="Disordered" evidence="5">
    <location>
        <begin position="1"/>
        <end position="33"/>
    </location>
</feature>
<dbReference type="InterPro" id="IPR017900">
    <property type="entry name" value="4Fe4S_Fe_S_CS"/>
</dbReference>
<dbReference type="SUPFAM" id="SSF46548">
    <property type="entry name" value="alpha-helical ferredoxin"/>
    <property type="match status" value="1"/>
</dbReference>
<reference evidence="7 8" key="1">
    <citation type="submission" date="2018-03" db="EMBL/GenBank/DDBJ databases">
        <title>Genomic Encyclopedia of Archaeal and Bacterial Type Strains, Phase II (KMG-II): from individual species to whole genera.</title>
        <authorList>
            <person name="Goeker M."/>
        </authorList>
    </citation>
    <scope>NUCLEOTIDE SEQUENCE [LARGE SCALE GENOMIC DNA]</scope>
    <source>
        <strain evidence="7 8">DSM 45601</strain>
    </source>
</reference>
<dbReference type="PROSITE" id="PS51379">
    <property type="entry name" value="4FE4S_FER_2"/>
    <property type="match status" value="1"/>
</dbReference>
<evidence type="ECO:0000256" key="2">
    <source>
        <dbReference type="ARBA" id="ARBA00022723"/>
    </source>
</evidence>
<keyword evidence="2" id="KW-0479">Metal-binding</keyword>
<dbReference type="Pfam" id="PF13183">
    <property type="entry name" value="Fer4_8"/>
    <property type="match status" value="1"/>
</dbReference>
<proteinExistence type="predicted"/>
<dbReference type="InterPro" id="IPR004452">
    <property type="entry name" value="LutB/LldF"/>
</dbReference>
<dbReference type="PROSITE" id="PS00198">
    <property type="entry name" value="4FE4S_FER_1"/>
    <property type="match status" value="1"/>
</dbReference>
<dbReference type="InterPro" id="IPR024185">
    <property type="entry name" value="FTHF_cligase-like_sf"/>
</dbReference>